<dbReference type="SUPFAM" id="SSF52540">
    <property type="entry name" value="P-loop containing nucleoside triphosphate hydrolases"/>
    <property type="match status" value="1"/>
</dbReference>
<feature type="domain" description="DEAD/DEAH-box helicase" evidence="5">
    <location>
        <begin position="149"/>
        <end position="212"/>
    </location>
</feature>
<dbReference type="InterPro" id="IPR011545">
    <property type="entry name" value="DEAD/DEAH_box_helicase_dom"/>
</dbReference>
<accession>A0A3L6EGC4</accession>
<organism evidence="6">
    <name type="scientific">Zea mays</name>
    <name type="common">Maize</name>
    <dbReference type="NCBI Taxonomy" id="4577"/>
    <lineage>
        <taxon>Eukaryota</taxon>
        <taxon>Viridiplantae</taxon>
        <taxon>Streptophyta</taxon>
        <taxon>Embryophyta</taxon>
        <taxon>Tracheophyta</taxon>
        <taxon>Spermatophyta</taxon>
        <taxon>Magnoliopsida</taxon>
        <taxon>Liliopsida</taxon>
        <taxon>Poales</taxon>
        <taxon>Poaceae</taxon>
        <taxon>PACMAD clade</taxon>
        <taxon>Panicoideae</taxon>
        <taxon>Andropogonodae</taxon>
        <taxon>Andropogoneae</taxon>
        <taxon>Tripsacinae</taxon>
        <taxon>Zea</taxon>
    </lineage>
</organism>
<dbReference type="PANTHER" id="PTHR47959:SF23">
    <property type="entry name" value="HELICASE ATP-BINDING DOMAIN-CONTAINING PROTEIN"/>
    <property type="match status" value="1"/>
</dbReference>
<evidence type="ECO:0000256" key="4">
    <source>
        <dbReference type="ARBA" id="ARBA00022840"/>
    </source>
</evidence>
<comment type="caution">
    <text evidence="6">The sequence shown here is derived from an EMBL/GenBank/DDBJ whole genome shotgun (WGS) entry which is preliminary data.</text>
</comment>
<keyword evidence="3 6" id="KW-0347">Helicase</keyword>
<evidence type="ECO:0000256" key="2">
    <source>
        <dbReference type="ARBA" id="ARBA00022801"/>
    </source>
</evidence>
<dbReference type="EMBL" id="NCVQ01000007">
    <property type="protein sequence ID" value="PWZ18267.1"/>
    <property type="molecule type" value="Genomic_DNA"/>
</dbReference>
<keyword evidence="2" id="KW-0378">Hydrolase</keyword>
<dbReference type="GO" id="GO:0016787">
    <property type="term" value="F:hydrolase activity"/>
    <property type="evidence" value="ECO:0007669"/>
    <property type="project" value="UniProtKB-KW"/>
</dbReference>
<protein>
    <submittedName>
        <fullName evidence="6">DEAD-box ATP-dependent RNA helicase 53</fullName>
    </submittedName>
</protein>
<name>A0A3L6EGC4_MAIZE</name>
<dbReference type="GO" id="GO:0003676">
    <property type="term" value="F:nucleic acid binding"/>
    <property type="evidence" value="ECO:0007669"/>
    <property type="project" value="InterPro"/>
</dbReference>
<dbReference type="ExpressionAtlas" id="A0A3L6EGC4">
    <property type="expression patterns" value="baseline"/>
</dbReference>
<keyword evidence="1" id="KW-0547">Nucleotide-binding</keyword>
<evidence type="ECO:0000256" key="1">
    <source>
        <dbReference type="ARBA" id="ARBA00022741"/>
    </source>
</evidence>
<evidence type="ECO:0000313" key="6">
    <source>
        <dbReference type="EMBL" id="PWZ18267.1"/>
    </source>
</evidence>
<dbReference type="GO" id="GO:0005524">
    <property type="term" value="F:ATP binding"/>
    <property type="evidence" value="ECO:0007669"/>
    <property type="project" value="UniProtKB-KW"/>
</dbReference>
<gene>
    <name evidence="6" type="primary">Os07g0143700_5</name>
    <name evidence="6" type="ORF">Zm00014a_006294</name>
</gene>
<dbReference type="InterPro" id="IPR027417">
    <property type="entry name" value="P-loop_NTPase"/>
</dbReference>
<evidence type="ECO:0000256" key="3">
    <source>
        <dbReference type="ARBA" id="ARBA00022806"/>
    </source>
</evidence>
<evidence type="ECO:0000259" key="5">
    <source>
        <dbReference type="Pfam" id="PF00270"/>
    </source>
</evidence>
<dbReference type="GO" id="GO:0004386">
    <property type="term" value="F:helicase activity"/>
    <property type="evidence" value="ECO:0007669"/>
    <property type="project" value="UniProtKB-KW"/>
</dbReference>
<dbReference type="Pfam" id="PF00270">
    <property type="entry name" value="DEAD"/>
    <property type="match status" value="1"/>
</dbReference>
<dbReference type="InterPro" id="IPR050079">
    <property type="entry name" value="DEAD_box_RNA_helicase"/>
</dbReference>
<dbReference type="Gene3D" id="3.40.50.300">
    <property type="entry name" value="P-loop containing nucleotide triphosphate hydrolases"/>
    <property type="match status" value="1"/>
</dbReference>
<sequence length="212" mass="22859">MAPHRRSAMAAHLRSAAVRLGALWPKMRGGASRRSPNWRRAAAPYRPMPGATYRRLLVVAPLSPPAAPPGPCQAPAASLPEPPRRAFHCSTAPLGFRSTPASWAGPCPREGEGEAVDTGAEKGLEIARLGTSPRIVEKLAARGITRLFPIQRAVLEPAMQGKDMIGHARTGLGRPWLLLFLSWTRFSATTRRMGSFGRNPLAIILAPTRELA</sequence>
<dbReference type="PANTHER" id="PTHR47959">
    <property type="entry name" value="ATP-DEPENDENT RNA HELICASE RHLE-RELATED"/>
    <property type="match status" value="1"/>
</dbReference>
<dbReference type="Proteomes" id="UP000251960">
    <property type="component" value="Chromosome 6"/>
</dbReference>
<proteinExistence type="predicted"/>
<dbReference type="AlphaFoldDB" id="A0A3L6EGC4"/>
<keyword evidence="4" id="KW-0067">ATP-binding</keyword>
<reference evidence="6" key="1">
    <citation type="journal article" date="2018" name="Nat. Genet.">
        <title>Extensive intraspecific gene order and gene structural variations between Mo17 and other maize genomes.</title>
        <authorList>
            <person name="Sun S."/>
            <person name="Zhou Y."/>
            <person name="Chen J."/>
            <person name="Shi J."/>
            <person name="Zhao H."/>
            <person name="Zhao H."/>
            <person name="Song W."/>
            <person name="Zhang M."/>
            <person name="Cui Y."/>
            <person name="Dong X."/>
            <person name="Liu H."/>
            <person name="Ma X."/>
            <person name="Jiao Y."/>
            <person name="Wang B."/>
            <person name="Wei X."/>
            <person name="Stein J.C."/>
            <person name="Glaubitz J.C."/>
            <person name="Lu F."/>
            <person name="Yu G."/>
            <person name="Liang C."/>
            <person name="Fengler K."/>
            <person name="Li B."/>
            <person name="Rafalski A."/>
            <person name="Schnable P.S."/>
            <person name="Ware D.H."/>
            <person name="Buckler E.S."/>
            <person name="Lai J."/>
        </authorList>
    </citation>
    <scope>NUCLEOTIDE SEQUENCE [LARGE SCALE GENOMIC DNA]</scope>
    <source>
        <tissue evidence="6">Seedling</tissue>
    </source>
</reference>